<name>A0A0K0DMJ7_ANGCA</name>
<accession>A0A0K0DMJ7</accession>
<dbReference type="AlphaFoldDB" id="A0A0K0DMJ7"/>
<evidence type="ECO:0000313" key="3">
    <source>
        <dbReference type="WBParaSite" id="ACAC_0001291801-mRNA-1"/>
    </source>
</evidence>
<dbReference type="Pfam" id="PF07690">
    <property type="entry name" value="MFS_1"/>
    <property type="match status" value="1"/>
</dbReference>
<dbReference type="GO" id="GO:0022857">
    <property type="term" value="F:transmembrane transporter activity"/>
    <property type="evidence" value="ECO:0007669"/>
    <property type="project" value="InterPro"/>
</dbReference>
<keyword evidence="1" id="KW-1133">Transmembrane helix</keyword>
<protein>
    <submittedName>
        <fullName evidence="3">MFS domain-containing protein</fullName>
    </submittedName>
</protein>
<dbReference type="STRING" id="6313.A0A0K0DMJ7"/>
<keyword evidence="1" id="KW-0472">Membrane</keyword>
<feature type="transmembrane region" description="Helical" evidence="1">
    <location>
        <begin position="204"/>
        <end position="226"/>
    </location>
</feature>
<feature type="transmembrane region" description="Helical" evidence="1">
    <location>
        <begin position="114"/>
        <end position="135"/>
    </location>
</feature>
<dbReference type="GO" id="GO:0016020">
    <property type="term" value="C:membrane"/>
    <property type="evidence" value="ECO:0007669"/>
    <property type="project" value="TreeGrafter"/>
</dbReference>
<proteinExistence type="predicted"/>
<reference evidence="2" key="1">
    <citation type="submission" date="2012-09" db="EMBL/GenBank/DDBJ databases">
        <authorList>
            <person name="Martin A.A."/>
        </authorList>
    </citation>
    <scope>NUCLEOTIDE SEQUENCE</scope>
</reference>
<organism evidence="2 3">
    <name type="scientific">Angiostrongylus cantonensis</name>
    <name type="common">Rat lungworm</name>
    <dbReference type="NCBI Taxonomy" id="6313"/>
    <lineage>
        <taxon>Eukaryota</taxon>
        <taxon>Metazoa</taxon>
        <taxon>Ecdysozoa</taxon>
        <taxon>Nematoda</taxon>
        <taxon>Chromadorea</taxon>
        <taxon>Rhabditida</taxon>
        <taxon>Rhabditina</taxon>
        <taxon>Rhabditomorpha</taxon>
        <taxon>Strongyloidea</taxon>
        <taxon>Metastrongylidae</taxon>
        <taxon>Angiostrongylus</taxon>
    </lineage>
</organism>
<reference evidence="3" key="2">
    <citation type="submission" date="2017-02" db="UniProtKB">
        <authorList>
            <consortium name="WormBaseParasite"/>
        </authorList>
    </citation>
    <scope>IDENTIFICATION</scope>
</reference>
<evidence type="ECO:0000313" key="2">
    <source>
        <dbReference type="Proteomes" id="UP000035642"/>
    </source>
</evidence>
<dbReference type="Proteomes" id="UP000035642">
    <property type="component" value="Unassembled WGS sequence"/>
</dbReference>
<evidence type="ECO:0000256" key="1">
    <source>
        <dbReference type="SAM" id="Phobius"/>
    </source>
</evidence>
<dbReference type="WBParaSite" id="ACAC_0001291801-mRNA-1">
    <property type="protein sequence ID" value="ACAC_0001291801-mRNA-1"/>
    <property type="gene ID" value="ACAC_0001291801"/>
</dbReference>
<dbReference type="PANTHER" id="PTHR45757:SF15">
    <property type="entry name" value="MFS DOMAIN-CONTAINING PROTEIN"/>
    <property type="match status" value="1"/>
</dbReference>
<feature type="transmembrane region" description="Helical" evidence="1">
    <location>
        <begin position="238"/>
        <end position="259"/>
    </location>
</feature>
<dbReference type="Gene3D" id="1.20.1250.20">
    <property type="entry name" value="MFS general substrate transporter like domains"/>
    <property type="match status" value="1"/>
</dbReference>
<feature type="transmembrane region" description="Helical" evidence="1">
    <location>
        <begin position="174"/>
        <end position="192"/>
    </location>
</feature>
<keyword evidence="1" id="KW-0812">Transmembrane</keyword>
<feature type="transmembrane region" description="Helical" evidence="1">
    <location>
        <begin position="75"/>
        <end position="94"/>
    </location>
</feature>
<keyword evidence="2" id="KW-1185">Reference proteome</keyword>
<dbReference type="InterPro" id="IPR011701">
    <property type="entry name" value="MFS"/>
</dbReference>
<dbReference type="PANTHER" id="PTHR45757">
    <property type="entry name" value="PROTEIN CBG23364-RELATED"/>
    <property type="match status" value="1"/>
</dbReference>
<dbReference type="InterPro" id="IPR036259">
    <property type="entry name" value="MFS_trans_sf"/>
</dbReference>
<sequence>MAPQPWSTRATMPVVISTSPSFSDYFINLLLYDVRFDNTCIHRFVSEEEAKKIIEGRKAVIEKAPVPYLDLLSDLSIWTNFILFVGYYVGMIIYQQYSPTFIKQVLNYSIRETGYFSAIPMVFAIILKVAIGKLIDHGLCFGPKWRLAGPLVFLEFFSALSIFLTGFIDDRLVALFFNMLFASLHFFVPVICSRTIQIIGAQHAHFALNFNMFIAGFVQILLPGGVQLMVPENTKEQWSILFYCITAIIISTTILYVVCVKVEAAHWTKPKAKTTSLELGRLAAFSRISYKCHF</sequence>
<feature type="transmembrane region" description="Helical" evidence="1">
    <location>
        <begin position="147"/>
        <end position="168"/>
    </location>
</feature>
<dbReference type="SUPFAM" id="SSF103473">
    <property type="entry name" value="MFS general substrate transporter"/>
    <property type="match status" value="1"/>
</dbReference>